<feature type="signal peptide" evidence="2">
    <location>
        <begin position="1"/>
        <end position="23"/>
    </location>
</feature>
<proteinExistence type="predicted"/>
<feature type="domain" description="Solute-binding protein family 3/N-terminal" evidence="3">
    <location>
        <begin position="29"/>
        <end position="256"/>
    </location>
</feature>
<dbReference type="EMBL" id="JAJIRN010000010">
    <property type="protein sequence ID" value="MCV2370579.1"/>
    <property type="molecule type" value="Genomic_DNA"/>
</dbReference>
<reference evidence="4 5" key="1">
    <citation type="submission" date="2021-11" db="EMBL/GenBank/DDBJ databases">
        <authorList>
            <person name="Liang Q."/>
            <person name="Mou H."/>
            <person name="Liu Z."/>
        </authorList>
    </citation>
    <scope>NUCLEOTIDE SEQUENCE [LARGE SCALE GENOMIC DNA]</scope>
    <source>
        <strain evidence="4 5">CHU3</strain>
    </source>
</reference>
<evidence type="ECO:0000256" key="1">
    <source>
        <dbReference type="ARBA" id="ARBA00022729"/>
    </source>
</evidence>
<dbReference type="RefSeq" id="WP_263573171.1">
    <property type="nucleotide sequence ID" value="NZ_JAJIRN010000010.1"/>
</dbReference>
<comment type="caution">
    <text evidence="4">The sequence shown here is derived from an EMBL/GenBank/DDBJ whole genome shotgun (WGS) entry which is preliminary data.</text>
</comment>
<dbReference type="Pfam" id="PF00497">
    <property type="entry name" value="SBP_bac_3"/>
    <property type="match status" value="1"/>
</dbReference>
<evidence type="ECO:0000259" key="3">
    <source>
        <dbReference type="SMART" id="SM00062"/>
    </source>
</evidence>
<gene>
    <name evidence="4" type="ORF">LNV07_21050</name>
</gene>
<dbReference type="Gene3D" id="3.40.190.10">
    <property type="entry name" value="Periplasmic binding protein-like II"/>
    <property type="match status" value="2"/>
</dbReference>
<dbReference type="SMART" id="SM00062">
    <property type="entry name" value="PBPb"/>
    <property type="match status" value="1"/>
</dbReference>
<feature type="chain" id="PRO_5046940167" evidence="2">
    <location>
        <begin position="24"/>
        <end position="256"/>
    </location>
</feature>
<accession>A0ABT2YKK2</accession>
<keyword evidence="5" id="KW-1185">Reference proteome</keyword>
<dbReference type="PANTHER" id="PTHR35936">
    <property type="entry name" value="MEMBRANE-BOUND LYTIC MUREIN TRANSGLYCOSYLASE F"/>
    <property type="match status" value="1"/>
</dbReference>
<protein>
    <submittedName>
        <fullName evidence="4">Transporter substrate-binding domain-containing protein</fullName>
    </submittedName>
</protein>
<dbReference type="PANTHER" id="PTHR35936:SF25">
    <property type="entry name" value="ABC TRANSPORTER SUBSTRATE-BINDING PROTEIN"/>
    <property type="match status" value="1"/>
</dbReference>
<evidence type="ECO:0000313" key="5">
    <source>
        <dbReference type="Proteomes" id="UP001209701"/>
    </source>
</evidence>
<evidence type="ECO:0000256" key="2">
    <source>
        <dbReference type="SAM" id="SignalP"/>
    </source>
</evidence>
<dbReference type="SUPFAM" id="SSF53850">
    <property type="entry name" value="Periplasmic binding protein-like II"/>
    <property type="match status" value="1"/>
</dbReference>
<dbReference type="Proteomes" id="UP001209701">
    <property type="component" value="Unassembled WGS sequence"/>
</dbReference>
<sequence>MTKIARVFAVLFCAGLNSLFGAAALAQTEITVVRGDESYPPFEMLVDGRLTGLHIDLVEAAARKLGVSVKWDSLPWKRALRMVEEGQADAVTYITRTPDREAWAIFQDGNVLSSSEVRFIVLKEQAGQITFDGNLARFLAQHRPIVVRGFAFGNVELDALKKLEGNNMQDVVRMLKAGHSDIAVVNWGDFVGAFKGKPELAQVAPLKPPILSLHNYIAFSRSKKDEDLALRFAAALSEYKNTAEYAALLRRYRLER</sequence>
<evidence type="ECO:0000313" key="4">
    <source>
        <dbReference type="EMBL" id="MCV2370579.1"/>
    </source>
</evidence>
<dbReference type="InterPro" id="IPR001638">
    <property type="entry name" value="Solute-binding_3/MltF_N"/>
</dbReference>
<name>A0ABT2YKK2_9BURK</name>
<organism evidence="4 5">
    <name type="scientific">Roseateles oligotrophus</name>
    <dbReference type="NCBI Taxonomy" id="1769250"/>
    <lineage>
        <taxon>Bacteria</taxon>
        <taxon>Pseudomonadati</taxon>
        <taxon>Pseudomonadota</taxon>
        <taxon>Betaproteobacteria</taxon>
        <taxon>Burkholderiales</taxon>
        <taxon>Sphaerotilaceae</taxon>
        <taxon>Roseateles</taxon>
    </lineage>
</organism>
<keyword evidence="1 2" id="KW-0732">Signal</keyword>